<evidence type="ECO:0000256" key="3">
    <source>
        <dbReference type="RuleBase" id="RU000363"/>
    </source>
</evidence>
<dbReference type="PRINTS" id="PR00080">
    <property type="entry name" value="SDRFAMILY"/>
</dbReference>
<dbReference type="PROSITE" id="PS00061">
    <property type="entry name" value="ADH_SHORT"/>
    <property type="match status" value="1"/>
</dbReference>
<dbReference type="AlphaFoldDB" id="B0XI43"/>
<dbReference type="SUPFAM" id="SSF51735">
    <property type="entry name" value="NAD(P)-binding Rossmann-fold domains"/>
    <property type="match status" value="1"/>
</dbReference>
<dbReference type="PANTHER" id="PTHR44229:SF8">
    <property type="entry name" value="ALCOHOL DEHYDROGENASE-RELATED"/>
    <property type="match status" value="1"/>
</dbReference>
<dbReference type="InterPro" id="IPR036291">
    <property type="entry name" value="NAD(P)-bd_dom_sf"/>
</dbReference>
<dbReference type="GO" id="GO:0016616">
    <property type="term" value="F:oxidoreductase activity, acting on the CH-OH group of donors, NAD or NADP as acceptor"/>
    <property type="evidence" value="ECO:0007669"/>
    <property type="project" value="TreeGrafter"/>
</dbReference>
<evidence type="ECO:0000313" key="5">
    <source>
        <dbReference type="EnsemblMetazoa" id="CPIJ018909-PA"/>
    </source>
</evidence>
<sequence length="263" mass="28257">MSLKGKTAIITGGASGIGFATAEEFLKNGISKILILDLCENLSDDQETQLKACNPNSSIFYSKCDVSVKSNVAKSFRQDAVKWLGSIDILVNSAGILNESDPARCVTVNLIGLIDCTLTAMDLMSGDKDGKGGVIVNISSIAGLEPMPFWVTYSATKFGIVGFTRSLGQEMIYNKTGVKLMTICPGATETAIYNTAGTSILTFPWMFSYGDQLCQVFKTQKPEAVGKAVVKIITEGDNGSVWIASEDQIIPMTFQPNKFLAKM</sequence>
<evidence type="ECO:0000256" key="2">
    <source>
        <dbReference type="ARBA" id="ARBA00023002"/>
    </source>
</evidence>
<name>B0XI43_CULQU</name>
<dbReference type="InterPro" id="IPR020904">
    <property type="entry name" value="Sc_DH/Rdtase_CS"/>
</dbReference>
<reference evidence="5" key="2">
    <citation type="submission" date="2021-02" db="UniProtKB">
        <authorList>
            <consortium name="EnsemblMetazoa"/>
        </authorList>
    </citation>
    <scope>IDENTIFICATION</scope>
    <source>
        <strain evidence="5">JHB</strain>
    </source>
</reference>
<dbReference type="EMBL" id="DS233256">
    <property type="protein sequence ID" value="EDS28983.1"/>
    <property type="molecule type" value="Genomic_DNA"/>
</dbReference>
<dbReference type="Proteomes" id="UP000002320">
    <property type="component" value="Unassembled WGS sequence"/>
</dbReference>
<dbReference type="FunCoup" id="B0XI43">
    <property type="interactions" value="60"/>
</dbReference>
<evidence type="ECO:0000313" key="4">
    <source>
        <dbReference type="EMBL" id="EDS28983.1"/>
    </source>
</evidence>
<evidence type="ECO:0000313" key="6">
    <source>
        <dbReference type="Proteomes" id="UP000002320"/>
    </source>
</evidence>
<dbReference type="STRING" id="7176.B0XI43"/>
<evidence type="ECO:0000256" key="1">
    <source>
        <dbReference type="ARBA" id="ARBA00006484"/>
    </source>
</evidence>
<accession>B0XI43</accession>
<comment type="similarity">
    <text evidence="1 3">Belongs to the short-chain dehydrogenases/reductases (SDR) family.</text>
</comment>
<dbReference type="KEGG" id="cqu:CpipJ_CPIJ018909"/>
<keyword evidence="2" id="KW-0560">Oxidoreductase</keyword>
<keyword evidence="6" id="KW-1185">Reference proteome</keyword>
<dbReference type="GO" id="GO:0005737">
    <property type="term" value="C:cytoplasm"/>
    <property type="evidence" value="ECO:0007669"/>
    <property type="project" value="TreeGrafter"/>
</dbReference>
<dbReference type="PRINTS" id="PR00081">
    <property type="entry name" value="GDHRDH"/>
</dbReference>
<dbReference type="VEuPathDB" id="VectorBase:CPIJ018909"/>
<dbReference type="EnsemblMetazoa" id="CPIJ018909-RA">
    <property type="protein sequence ID" value="CPIJ018909-PA"/>
    <property type="gene ID" value="CPIJ018909"/>
</dbReference>
<gene>
    <name evidence="5" type="primary">6053177</name>
    <name evidence="4" type="ORF">CpipJ_CPIJ018909</name>
</gene>
<proteinExistence type="inferred from homology"/>
<dbReference type="PANTHER" id="PTHR44229">
    <property type="entry name" value="15-HYDROXYPROSTAGLANDIN DEHYDROGENASE [NAD(+)]"/>
    <property type="match status" value="1"/>
</dbReference>
<dbReference type="InterPro" id="IPR002347">
    <property type="entry name" value="SDR_fam"/>
</dbReference>
<dbReference type="eggNOG" id="KOG4169">
    <property type="taxonomic scope" value="Eukaryota"/>
</dbReference>
<dbReference type="Gene3D" id="3.40.50.720">
    <property type="entry name" value="NAD(P)-binding Rossmann-like Domain"/>
    <property type="match status" value="1"/>
</dbReference>
<dbReference type="FunFam" id="3.40.50.720:FF:000149">
    <property type="entry name" value="15-hydroxyprostaglandin dehydrogenase [NAD(+)]"/>
    <property type="match status" value="1"/>
</dbReference>
<dbReference type="Pfam" id="PF00106">
    <property type="entry name" value="adh_short"/>
    <property type="match status" value="1"/>
</dbReference>
<protein>
    <submittedName>
        <fullName evidence="4 5">Fat body protein 2</fullName>
    </submittedName>
</protein>
<reference evidence="4" key="1">
    <citation type="submission" date="2007-03" db="EMBL/GenBank/DDBJ databases">
        <title>Annotation of Culex pipiens quinquefasciatus.</title>
        <authorList>
            <consortium name="The Broad Institute Genome Sequencing Platform"/>
            <person name="Atkinson P.W."/>
            <person name="Hemingway J."/>
            <person name="Christensen B.M."/>
            <person name="Higgs S."/>
            <person name="Kodira C."/>
            <person name="Hannick L."/>
            <person name="Megy K."/>
            <person name="O'Leary S."/>
            <person name="Pearson M."/>
            <person name="Haas B.J."/>
            <person name="Mauceli E."/>
            <person name="Wortman J.R."/>
            <person name="Lee N.H."/>
            <person name="Guigo R."/>
            <person name="Stanke M."/>
            <person name="Alvarado L."/>
            <person name="Amedeo P."/>
            <person name="Antoine C.H."/>
            <person name="Arensburger P."/>
            <person name="Bidwell S.L."/>
            <person name="Crawford M."/>
            <person name="Camaro F."/>
            <person name="Devon K."/>
            <person name="Engels R."/>
            <person name="Hammond M."/>
            <person name="Howarth C."/>
            <person name="Koehrsen M."/>
            <person name="Lawson D."/>
            <person name="Montgomery P."/>
            <person name="Nene V."/>
            <person name="Nusbaum C."/>
            <person name="Puiu D."/>
            <person name="Romero-Severson J."/>
            <person name="Severson D.W."/>
            <person name="Shumway M."/>
            <person name="Sisk P."/>
            <person name="Stolte C."/>
            <person name="Zeng Q."/>
            <person name="Eisenstadt E."/>
            <person name="Fraser-Liggett C."/>
            <person name="Strausberg R."/>
            <person name="Galagan J."/>
            <person name="Birren B."/>
            <person name="Collins F.H."/>
        </authorList>
    </citation>
    <scope>NUCLEOTIDE SEQUENCE [LARGE SCALE GENOMIC DNA]</scope>
    <source>
        <strain evidence="4">JHB</strain>
    </source>
</reference>
<dbReference type="OMA" id="ETIACLD"/>
<dbReference type="InParanoid" id="B0XI43"/>
<dbReference type="OrthoDB" id="417891at2759"/>
<organism>
    <name type="scientific">Culex quinquefasciatus</name>
    <name type="common">Southern house mosquito</name>
    <name type="synonym">Culex pungens</name>
    <dbReference type="NCBI Taxonomy" id="7176"/>
    <lineage>
        <taxon>Eukaryota</taxon>
        <taxon>Metazoa</taxon>
        <taxon>Ecdysozoa</taxon>
        <taxon>Arthropoda</taxon>
        <taxon>Hexapoda</taxon>
        <taxon>Insecta</taxon>
        <taxon>Pterygota</taxon>
        <taxon>Neoptera</taxon>
        <taxon>Endopterygota</taxon>
        <taxon>Diptera</taxon>
        <taxon>Nematocera</taxon>
        <taxon>Culicoidea</taxon>
        <taxon>Culicidae</taxon>
        <taxon>Culicinae</taxon>
        <taxon>Culicini</taxon>
        <taxon>Culex</taxon>
        <taxon>Culex</taxon>
    </lineage>
</organism>
<dbReference type="VEuPathDB" id="VectorBase:CQUJHB008509"/>
<dbReference type="HOGENOM" id="CLU_010194_2_16_1"/>